<evidence type="ECO:0000256" key="1">
    <source>
        <dbReference type="ARBA" id="ARBA00022801"/>
    </source>
</evidence>
<organism evidence="3 4">
    <name type="scientific">Salvia divinorum</name>
    <name type="common">Maria pastora</name>
    <name type="synonym">Diviner's sage</name>
    <dbReference type="NCBI Taxonomy" id="28513"/>
    <lineage>
        <taxon>Eukaryota</taxon>
        <taxon>Viridiplantae</taxon>
        <taxon>Streptophyta</taxon>
        <taxon>Embryophyta</taxon>
        <taxon>Tracheophyta</taxon>
        <taxon>Spermatophyta</taxon>
        <taxon>Magnoliopsida</taxon>
        <taxon>eudicotyledons</taxon>
        <taxon>Gunneridae</taxon>
        <taxon>Pentapetalae</taxon>
        <taxon>asterids</taxon>
        <taxon>lamiids</taxon>
        <taxon>Lamiales</taxon>
        <taxon>Lamiaceae</taxon>
        <taxon>Nepetoideae</taxon>
        <taxon>Mentheae</taxon>
        <taxon>Salviinae</taxon>
        <taxon>Salvia</taxon>
        <taxon>Salvia subgen. Calosphace</taxon>
    </lineage>
</organism>
<dbReference type="CDD" id="cd00519">
    <property type="entry name" value="Lipase_3"/>
    <property type="match status" value="1"/>
</dbReference>
<dbReference type="AlphaFoldDB" id="A0ABD1HKQ9"/>
<dbReference type="InterPro" id="IPR029058">
    <property type="entry name" value="AB_hydrolase_fold"/>
</dbReference>
<keyword evidence="4" id="KW-1185">Reference proteome</keyword>
<keyword evidence="1" id="KW-0378">Hydrolase</keyword>
<dbReference type="Pfam" id="PF01764">
    <property type="entry name" value="Lipase_3"/>
    <property type="match status" value="1"/>
</dbReference>
<sequence length="465" mass="53983">MALAHDDDVEDNYFSKNYLFLKAEVASWFDCLRILHSEDLEKREFCNTEIGGEVTGSRYRWIVFISVLLQKALLYLKTPMAAVGAALELCLNYPAFNDHLLFNIFTGRLVKPDRTSPKFTSMVGNIDKRWDLKRHYFGNKAAASISIMASKLSYENESFARNIVTHHWQMEFIGFFQFWNDFQEARSTYATMFRDKNRIVIAFRGTEPFDADAWRTDIDISWYDFPGAGKIHGGFMKALGLQKSAGWPKHAPPPPKSFAYYTLRERLKTLIHENRDAKFILTGHSLGGALAILFVGILAMHDEEYLLRRLEGVYTFGQPKVGNEQFGEYMNQKLKLYDIKYFRYVYCNDVVPRLPYDEKALLFKHFESCLYFNSCYKGQVLEDEADDNYFSLLYVVPKVLNAVYELIRGFILPWTKGEECREGWFMTLFRLTALITPGLTNHFPLDYDNATRLQKPGLVQLTKLN</sequence>
<evidence type="ECO:0000259" key="2">
    <source>
        <dbReference type="Pfam" id="PF01764"/>
    </source>
</evidence>
<evidence type="ECO:0000313" key="4">
    <source>
        <dbReference type="Proteomes" id="UP001567538"/>
    </source>
</evidence>
<gene>
    <name evidence="3" type="ORF">AAHA92_12572</name>
</gene>
<evidence type="ECO:0000313" key="3">
    <source>
        <dbReference type="EMBL" id="KAL1557031.1"/>
    </source>
</evidence>
<protein>
    <submittedName>
        <fullName evidence="3">Triacylglycerol lipase OBL1-like</fullName>
    </submittedName>
</protein>
<dbReference type="SUPFAM" id="SSF53474">
    <property type="entry name" value="alpha/beta-Hydrolases"/>
    <property type="match status" value="1"/>
</dbReference>
<dbReference type="InterPro" id="IPR002921">
    <property type="entry name" value="Fungal_lipase-type"/>
</dbReference>
<feature type="domain" description="Fungal lipase-type" evidence="2">
    <location>
        <begin position="200"/>
        <end position="357"/>
    </location>
</feature>
<dbReference type="PANTHER" id="PTHR46086">
    <property type="entry name" value="ALPHA/BETA-HYDROLASES SUPERFAMILY PROTEIN"/>
    <property type="match status" value="1"/>
</dbReference>
<proteinExistence type="predicted"/>
<dbReference type="GO" id="GO:0016787">
    <property type="term" value="F:hydrolase activity"/>
    <property type="evidence" value="ECO:0007669"/>
    <property type="project" value="UniProtKB-KW"/>
</dbReference>
<dbReference type="EMBL" id="JBEAFC010000005">
    <property type="protein sequence ID" value="KAL1557031.1"/>
    <property type="molecule type" value="Genomic_DNA"/>
</dbReference>
<reference evidence="3 4" key="1">
    <citation type="submission" date="2024-06" db="EMBL/GenBank/DDBJ databases">
        <title>A chromosome level genome sequence of Diviner's sage (Salvia divinorum).</title>
        <authorList>
            <person name="Ford S.A."/>
            <person name="Ro D.-K."/>
            <person name="Ness R.W."/>
            <person name="Phillips M.A."/>
        </authorList>
    </citation>
    <scope>NUCLEOTIDE SEQUENCE [LARGE SCALE GENOMIC DNA]</scope>
    <source>
        <strain evidence="3">SAF-2024a</strain>
        <tissue evidence="3">Leaf</tissue>
    </source>
</reference>
<accession>A0ABD1HKQ9</accession>
<dbReference type="Gene3D" id="3.40.50.1820">
    <property type="entry name" value="alpha/beta hydrolase"/>
    <property type="match status" value="1"/>
</dbReference>
<comment type="caution">
    <text evidence="3">The sequence shown here is derived from an EMBL/GenBank/DDBJ whole genome shotgun (WGS) entry which is preliminary data.</text>
</comment>
<dbReference type="Proteomes" id="UP001567538">
    <property type="component" value="Unassembled WGS sequence"/>
</dbReference>
<name>A0ABD1HKQ9_SALDI</name>
<dbReference type="PANTHER" id="PTHR46086:SF4">
    <property type="entry name" value="ALPHA_BETA-HYDROLASES SUPERFAMILY PROTEIN"/>
    <property type="match status" value="1"/>
</dbReference>
<dbReference type="InterPro" id="IPR044819">
    <property type="entry name" value="OBL-like"/>
</dbReference>